<sequence length="161" mass="17471">MVAGASSRLTQLMEEAVAFSMEHVHEGGIPFTAFVIDRHGQILGRGVNRVRAHHDPTAHAEVEAIRDACRTHGTTHLSGATLLASGEPCAMCYISARSAGISQVFFAVDRDEAAAHGFDYRGSYRLFADDPQTWQSPNVSKLAVSTGLKPFLAFHPKRRAP</sequence>
<dbReference type="GO" id="GO:0047974">
    <property type="term" value="F:guanosine deaminase activity"/>
    <property type="evidence" value="ECO:0007669"/>
    <property type="project" value="TreeGrafter"/>
</dbReference>
<dbReference type="InterPro" id="IPR016193">
    <property type="entry name" value="Cytidine_deaminase-like"/>
</dbReference>
<protein>
    <submittedName>
        <fullName evidence="1">Deaminase</fullName>
    </submittedName>
</protein>
<dbReference type="AlphaFoldDB" id="A0A086YC27"/>
<dbReference type="OrthoDB" id="7768233at2"/>
<dbReference type="PROSITE" id="PS51747">
    <property type="entry name" value="CYT_DCMP_DEAMINASES_2"/>
    <property type="match status" value="1"/>
</dbReference>
<dbReference type="eggNOG" id="COG0590">
    <property type="taxonomic scope" value="Bacteria"/>
</dbReference>
<keyword evidence="2" id="KW-1185">Reference proteome</keyword>
<name>A0A086YC27_9RHOB</name>
<dbReference type="Gene3D" id="3.40.140.10">
    <property type="entry name" value="Cytidine Deaminase, domain 2"/>
    <property type="match status" value="1"/>
</dbReference>
<dbReference type="PANTHER" id="PTHR11079">
    <property type="entry name" value="CYTOSINE DEAMINASE FAMILY MEMBER"/>
    <property type="match status" value="1"/>
</dbReference>
<dbReference type="Pfam" id="PF00383">
    <property type="entry name" value="dCMP_cyt_deam_1"/>
    <property type="match status" value="1"/>
</dbReference>
<organism evidence="1 2">
    <name type="scientific">Haematobacter massiliensis</name>
    <dbReference type="NCBI Taxonomy" id="195105"/>
    <lineage>
        <taxon>Bacteria</taxon>
        <taxon>Pseudomonadati</taxon>
        <taxon>Pseudomonadota</taxon>
        <taxon>Alphaproteobacteria</taxon>
        <taxon>Rhodobacterales</taxon>
        <taxon>Paracoccaceae</taxon>
        <taxon>Haematobacter</taxon>
    </lineage>
</organism>
<proteinExistence type="predicted"/>
<dbReference type="Proteomes" id="UP000028826">
    <property type="component" value="Unassembled WGS sequence"/>
</dbReference>
<dbReference type="CDD" id="cd01285">
    <property type="entry name" value="nucleoside_deaminase"/>
    <property type="match status" value="1"/>
</dbReference>
<dbReference type="GO" id="GO:0006152">
    <property type="term" value="P:purine nucleoside catabolic process"/>
    <property type="evidence" value="ECO:0007669"/>
    <property type="project" value="TreeGrafter"/>
</dbReference>
<dbReference type="PANTHER" id="PTHR11079:SF161">
    <property type="entry name" value="CMP_DCMP-TYPE DEAMINASE DOMAIN-CONTAINING PROTEIN"/>
    <property type="match status" value="1"/>
</dbReference>
<comment type="caution">
    <text evidence="1">The sequence shown here is derived from an EMBL/GenBank/DDBJ whole genome shotgun (WGS) entry which is preliminary data.</text>
</comment>
<evidence type="ECO:0000313" key="1">
    <source>
        <dbReference type="EMBL" id="KFI31827.1"/>
    </source>
</evidence>
<dbReference type="InterPro" id="IPR002125">
    <property type="entry name" value="CMP_dCMP_dom"/>
</dbReference>
<gene>
    <name evidence="1" type="ORF">CN97_05215</name>
</gene>
<accession>A0A086YC27</accession>
<reference evidence="1 2" key="1">
    <citation type="submission" date="2014-03" db="EMBL/GenBank/DDBJ databases">
        <title>Genome of Haematobacter massiliensis CCUG 47968.</title>
        <authorList>
            <person name="Wang D."/>
            <person name="Wang G."/>
        </authorList>
    </citation>
    <scope>NUCLEOTIDE SEQUENCE [LARGE SCALE GENOMIC DNA]</scope>
    <source>
        <strain evidence="1 2">CCUG 47968</strain>
    </source>
</reference>
<dbReference type="STRING" id="195105.CN97_05215"/>
<dbReference type="EMBL" id="JGYG01000001">
    <property type="protein sequence ID" value="KFI31827.1"/>
    <property type="molecule type" value="Genomic_DNA"/>
</dbReference>
<evidence type="ECO:0000313" key="2">
    <source>
        <dbReference type="Proteomes" id="UP000028826"/>
    </source>
</evidence>
<dbReference type="SUPFAM" id="SSF53927">
    <property type="entry name" value="Cytidine deaminase-like"/>
    <property type="match status" value="1"/>
</dbReference>